<dbReference type="Gene3D" id="3.40.50.1000">
    <property type="entry name" value="HAD superfamily/HAD-like"/>
    <property type="match status" value="1"/>
</dbReference>
<dbReference type="Pfam" id="PF13419">
    <property type="entry name" value="HAD_2"/>
    <property type="match status" value="1"/>
</dbReference>
<sequence>MASSPSSSLVLSQRLPPLSPLTSRRFLSPFSTSPLISHHLRSLRISSVETRPGVLRLMDEAKNADRFQNLDCFLAGDDVKEKKPDPLIYITAAKRLGLSEKECLVVEDSVIGLQAATNAGMSCVVTYTSSTATQDFSDAIAVYPDLSNVSPSSSKVKTMLCLKDLNELVQGLGSAGPRRASLHHLDKTTMSSMGAKKKHAVCVPFPAQGHVTPMLHLAKLLHSRGFYVTFVNTEFNQRRLVRSKESNIFEGLSDFRFETIPDGLPQSDRDATQDPVLLTYAAQNNFLGPFRELIEKLNSWVSDSCKVPQVTCIVPDALMIRDWCAGSSFLDCIGLWVMAYLYTPELVRRGLFPSKGQKFNWEGHLDSPIDFIPGMRNLRLRDFPNCRVLAHDHDHIISHFLSEKAEESLKTSAIIFNTFDTFEQEVLEAIKHITKAEIYTIGPLPLLGRHLSESTVKSLSSSLWSEDLQCLKWLDKHDPSTVVYVNYGSVTVMSERHLIEFAWGLANSKYPFLWVIRPDVNMGESAILPREFLEETKDRGLMVSWCEQEKVLSHTSIGVFLSHCGWNSTLESICGG</sequence>
<keyword evidence="5" id="KW-1185">Reference proteome</keyword>
<comment type="similarity">
    <text evidence="1">Belongs to the UDP-glycosyltransferase family.</text>
</comment>
<dbReference type="PANTHER" id="PTHR11926">
    <property type="entry name" value="GLUCOSYL/GLUCURONOSYL TRANSFERASES"/>
    <property type="match status" value="1"/>
</dbReference>
<evidence type="ECO:0000256" key="1">
    <source>
        <dbReference type="ARBA" id="ARBA00009995"/>
    </source>
</evidence>
<accession>A0AAN8Z1W5</accession>
<dbReference type="Proteomes" id="UP001370490">
    <property type="component" value="Unassembled WGS sequence"/>
</dbReference>
<dbReference type="SUPFAM" id="SSF56784">
    <property type="entry name" value="HAD-like"/>
    <property type="match status" value="1"/>
</dbReference>
<dbReference type="PANTHER" id="PTHR11926:SF774">
    <property type="entry name" value="UDP-GLYCOSYLTRANSFERASE 85A1-RELATED"/>
    <property type="match status" value="1"/>
</dbReference>
<dbReference type="InterPro" id="IPR036412">
    <property type="entry name" value="HAD-like_sf"/>
</dbReference>
<dbReference type="InterPro" id="IPR058980">
    <property type="entry name" value="Glyco_transf_N"/>
</dbReference>
<dbReference type="GO" id="GO:0080043">
    <property type="term" value="F:quercetin 3-O-glucosyltransferase activity"/>
    <property type="evidence" value="ECO:0007669"/>
    <property type="project" value="TreeGrafter"/>
</dbReference>
<feature type="non-terminal residue" evidence="4">
    <location>
        <position position="576"/>
    </location>
</feature>
<evidence type="ECO:0000313" key="5">
    <source>
        <dbReference type="Proteomes" id="UP001370490"/>
    </source>
</evidence>
<dbReference type="AlphaFoldDB" id="A0AAN8Z1W5"/>
<protein>
    <submittedName>
        <fullName evidence="4">Haloacid dehalogenase-like hydrolase</fullName>
    </submittedName>
</protein>
<dbReference type="GO" id="GO:0080044">
    <property type="term" value="F:quercetin 7-O-glucosyltransferase activity"/>
    <property type="evidence" value="ECO:0007669"/>
    <property type="project" value="TreeGrafter"/>
</dbReference>
<evidence type="ECO:0000313" key="4">
    <source>
        <dbReference type="EMBL" id="KAK6923384.1"/>
    </source>
</evidence>
<dbReference type="InterPro" id="IPR041492">
    <property type="entry name" value="HAD_2"/>
</dbReference>
<dbReference type="InterPro" id="IPR006439">
    <property type="entry name" value="HAD-SF_hydro_IA"/>
</dbReference>
<dbReference type="NCBIfam" id="TIGR01509">
    <property type="entry name" value="HAD-SF-IA-v3"/>
    <property type="match status" value="1"/>
</dbReference>
<dbReference type="GO" id="GO:0016787">
    <property type="term" value="F:hydrolase activity"/>
    <property type="evidence" value="ECO:0007669"/>
    <property type="project" value="UniProtKB-KW"/>
</dbReference>
<dbReference type="EMBL" id="JBAMMX010000018">
    <property type="protein sequence ID" value="KAK6923384.1"/>
    <property type="molecule type" value="Genomic_DNA"/>
</dbReference>
<dbReference type="Pfam" id="PF26168">
    <property type="entry name" value="Glyco_transf_N"/>
    <property type="match status" value="1"/>
</dbReference>
<keyword evidence="2" id="KW-0808">Transferase</keyword>
<feature type="domain" description="Glycosyltransferase N-terminal" evidence="3">
    <location>
        <begin position="201"/>
        <end position="239"/>
    </location>
</feature>
<proteinExistence type="inferred from homology"/>
<reference evidence="4 5" key="1">
    <citation type="submission" date="2023-12" db="EMBL/GenBank/DDBJ databases">
        <title>A high-quality genome assembly for Dillenia turbinata (Dilleniales).</title>
        <authorList>
            <person name="Chanderbali A."/>
        </authorList>
    </citation>
    <scope>NUCLEOTIDE SEQUENCE [LARGE SCALE GENOMIC DNA]</scope>
    <source>
        <strain evidence="4">LSX21</strain>
        <tissue evidence="4">Leaf</tissue>
    </source>
</reference>
<dbReference type="CDD" id="cd03784">
    <property type="entry name" value="GT1_Gtf-like"/>
    <property type="match status" value="1"/>
</dbReference>
<name>A0AAN8Z1W5_9MAGN</name>
<dbReference type="Pfam" id="PF00201">
    <property type="entry name" value="UDPGT"/>
    <property type="match status" value="1"/>
</dbReference>
<evidence type="ECO:0000259" key="3">
    <source>
        <dbReference type="Pfam" id="PF26168"/>
    </source>
</evidence>
<comment type="caution">
    <text evidence="4">The sequence shown here is derived from an EMBL/GenBank/DDBJ whole genome shotgun (WGS) entry which is preliminary data.</text>
</comment>
<keyword evidence="4" id="KW-0378">Hydrolase</keyword>
<dbReference type="Gene3D" id="3.40.50.2000">
    <property type="entry name" value="Glycogen Phosphorylase B"/>
    <property type="match status" value="2"/>
</dbReference>
<dbReference type="SUPFAM" id="SSF53756">
    <property type="entry name" value="UDP-Glycosyltransferase/glycogen phosphorylase"/>
    <property type="match status" value="1"/>
</dbReference>
<evidence type="ECO:0000256" key="2">
    <source>
        <dbReference type="ARBA" id="ARBA00022679"/>
    </source>
</evidence>
<dbReference type="InterPro" id="IPR023214">
    <property type="entry name" value="HAD_sf"/>
</dbReference>
<dbReference type="InterPro" id="IPR002213">
    <property type="entry name" value="UDP_glucos_trans"/>
</dbReference>
<gene>
    <name evidence="4" type="ORF">RJ641_011688</name>
</gene>
<organism evidence="4 5">
    <name type="scientific">Dillenia turbinata</name>
    <dbReference type="NCBI Taxonomy" id="194707"/>
    <lineage>
        <taxon>Eukaryota</taxon>
        <taxon>Viridiplantae</taxon>
        <taxon>Streptophyta</taxon>
        <taxon>Embryophyta</taxon>
        <taxon>Tracheophyta</taxon>
        <taxon>Spermatophyta</taxon>
        <taxon>Magnoliopsida</taxon>
        <taxon>eudicotyledons</taxon>
        <taxon>Gunneridae</taxon>
        <taxon>Pentapetalae</taxon>
        <taxon>Dilleniales</taxon>
        <taxon>Dilleniaceae</taxon>
        <taxon>Dillenia</taxon>
    </lineage>
</organism>